<keyword evidence="6" id="KW-0732">Signal</keyword>
<evidence type="ECO:0000256" key="1">
    <source>
        <dbReference type="ARBA" id="ARBA00000382"/>
    </source>
</evidence>
<dbReference type="AlphaFoldDB" id="A0A553HZQ1"/>
<accession>A0A553HZQ1</accession>
<dbReference type="EC" id="3.2.1.39" evidence="4"/>
<dbReference type="GO" id="GO:0009277">
    <property type="term" value="C:fungal-type cell wall"/>
    <property type="evidence" value="ECO:0007669"/>
    <property type="project" value="TreeGrafter"/>
</dbReference>
<evidence type="ECO:0000256" key="2">
    <source>
        <dbReference type="ARBA" id="ARBA00004196"/>
    </source>
</evidence>
<gene>
    <name evidence="7" type="ORF">FHL15_005711</name>
</gene>
<dbReference type="InterPro" id="IPR017853">
    <property type="entry name" value="GH"/>
</dbReference>
<dbReference type="GO" id="GO:0005576">
    <property type="term" value="C:extracellular region"/>
    <property type="evidence" value="ECO:0007669"/>
    <property type="project" value="TreeGrafter"/>
</dbReference>
<dbReference type="STRING" id="2512241.A0A553HZQ1"/>
<dbReference type="SUPFAM" id="SSF51445">
    <property type="entry name" value="(Trans)glycosidases"/>
    <property type="match status" value="1"/>
</dbReference>
<comment type="similarity">
    <text evidence="3">Belongs to the glycosyl hydrolase 17 family.</text>
</comment>
<organism evidence="7 8">
    <name type="scientific">Xylaria flabelliformis</name>
    <dbReference type="NCBI Taxonomy" id="2512241"/>
    <lineage>
        <taxon>Eukaryota</taxon>
        <taxon>Fungi</taxon>
        <taxon>Dikarya</taxon>
        <taxon>Ascomycota</taxon>
        <taxon>Pezizomycotina</taxon>
        <taxon>Sordariomycetes</taxon>
        <taxon>Xylariomycetidae</taxon>
        <taxon>Xylariales</taxon>
        <taxon>Xylariaceae</taxon>
        <taxon>Xylaria</taxon>
    </lineage>
</organism>
<feature type="signal peptide" evidence="6">
    <location>
        <begin position="1"/>
        <end position="19"/>
    </location>
</feature>
<reference evidence="8" key="1">
    <citation type="submission" date="2019-06" db="EMBL/GenBank/DDBJ databases">
        <title>Draft genome sequence of the griseofulvin-producing fungus Xylaria cubensis strain G536.</title>
        <authorList>
            <person name="Mead M.E."/>
            <person name="Raja H.A."/>
            <person name="Steenwyk J.L."/>
            <person name="Knowles S.L."/>
            <person name="Oberlies N.H."/>
            <person name="Rokas A."/>
        </authorList>
    </citation>
    <scope>NUCLEOTIDE SEQUENCE [LARGE SCALE GENOMIC DNA]</scope>
    <source>
        <strain evidence="8">G536</strain>
    </source>
</reference>
<name>A0A553HZQ1_9PEZI</name>
<evidence type="ECO:0000256" key="4">
    <source>
        <dbReference type="ARBA" id="ARBA00012780"/>
    </source>
</evidence>
<comment type="catalytic activity">
    <reaction evidence="1">
        <text>Hydrolysis of (1-&gt;3)-beta-D-glucosidic linkages in (1-&gt;3)-beta-D-glucans.</text>
        <dbReference type="EC" id="3.2.1.39"/>
    </reaction>
</comment>
<proteinExistence type="inferred from homology"/>
<evidence type="ECO:0000256" key="5">
    <source>
        <dbReference type="ARBA" id="ARBA00022801"/>
    </source>
</evidence>
<dbReference type="PANTHER" id="PTHR16631">
    <property type="entry name" value="GLUCAN 1,3-BETA-GLUCOSIDASE"/>
    <property type="match status" value="1"/>
</dbReference>
<evidence type="ECO:0000313" key="7">
    <source>
        <dbReference type="EMBL" id="TRX93436.1"/>
    </source>
</evidence>
<dbReference type="PANTHER" id="PTHR16631:SF13">
    <property type="entry name" value="GLUCAN ENDO-1,3-BETA-GLUCOSIDASE EGLC-RELATED"/>
    <property type="match status" value="1"/>
</dbReference>
<dbReference type="GO" id="GO:0009986">
    <property type="term" value="C:cell surface"/>
    <property type="evidence" value="ECO:0007669"/>
    <property type="project" value="TreeGrafter"/>
</dbReference>
<comment type="subcellular location">
    <subcellularLocation>
        <location evidence="2">Cell envelope</location>
    </subcellularLocation>
</comment>
<dbReference type="EMBL" id="VFLP01000029">
    <property type="protein sequence ID" value="TRX93436.1"/>
    <property type="molecule type" value="Genomic_DNA"/>
</dbReference>
<keyword evidence="8" id="KW-1185">Reference proteome</keyword>
<protein>
    <recommendedName>
        <fullName evidence="4">glucan endo-1,3-beta-D-glucosidase</fullName>
        <ecNumber evidence="4">3.2.1.39</ecNumber>
    </recommendedName>
</protein>
<dbReference type="InterPro" id="IPR050732">
    <property type="entry name" value="Beta-glucan_modifiers"/>
</dbReference>
<keyword evidence="5" id="KW-0378">Hydrolase</keyword>
<sequence length="317" mass="33741">MRFSSAALALAASVGIADAAVPAANTGIKGFNTGAFFLNQQAKVQADFAYEFNRAKTIPGTSGWTSARLYTMVQWGTQSNVIQAIPAAIQTNTKLLLGLWISGGPAAINNEIAALKAAINQYGTQFTNLVVGISVGSEDLYRDAAGEVGTNAAYLISCISKVRSAVAGTGLAGVPIGHVDTYDSFLNGTNKNVIPAIDFLGFDGYPYWESTKANSINDAMTRFYDGYDKTVALAGSKPVWVTETGWPVTGKTNNLAVANAANARIYWQKIACGLIQKKVNLFWYDLQESQWGTANPDFGIYGAGDLGQLQPRYSLAC</sequence>
<evidence type="ECO:0000313" key="8">
    <source>
        <dbReference type="Proteomes" id="UP000319160"/>
    </source>
</evidence>
<evidence type="ECO:0000256" key="3">
    <source>
        <dbReference type="ARBA" id="ARBA00008773"/>
    </source>
</evidence>
<dbReference type="OrthoDB" id="77201at2759"/>
<dbReference type="Proteomes" id="UP000319160">
    <property type="component" value="Unassembled WGS sequence"/>
</dbReference>
<dbReference type="GO" id="GO:0042973">
    <property type="term" value="F:glucan endo-1,3-beta-D-glucosidase activity"/>
    <property type="evidence" value="ECO:0007669"/>
    <property type="project" value="UniProtKB-EC"/>
</dbReference>
<comment type="caution">
    <text evidence="7">The sequence shown here is derived from an EMBL/GenBank/DDBJ whole genome shotgun (WGS) entry which is preliminary data.</text>
</comment>
<dbReference type="GO" id="GO:0071555">
    <property type="term" value="P:cell wall organization"/>
    <property type="evidence" value="ECO:0007669"/>
    <property type="project" value="TreeGrafter"/>
</dbReference>
<dbReference type="Gene3D" id="3.20.20.80">
    <property type="entry name" value="Glycosidases"/>
    <property type="match status" value="1"/>
</dbReference>
<evidence type="ECO:0000256" key="6">
    <source>
        <dbReference type="SAM" id="SignalP"/>
    </source>
</evidence>
<feature type="chain" id="PRO_5022160288" description="glucan endo-1,3-beta-D-glucosidase" evidence="6">
    <location>
        <begin position="20"/>
        <end position="317"/>
    </location>
</feature>